<dbReference type="EMBL" id="BKCP01006516">
    <property type="protein sequence ID" value="GER43195.1"/>
    <property type="molecule type" value="Genomic_DNA"/>
</dbReference>
<feature type="region of interest" description="Disordered" evidence="1">
    <location>
        <begin position="1"/>
        <end position="30"/>
    </location>
</feature>
<accession>A0A5A7QD22</accession>
<evidence type="ECO:0000313" key="3">
    <source>
        <dbReference type="Proteomes" id="UP000325081"/>
    </source>
</evidence>
<name>A0A5A7QD22_STRAF</name>
<evidence type="ECO:0000313" key="2">
    <source>
        <dbReference type="EMBL" id="GER43195.1"/>
    </source>
</evidence>
<sequence>MAHDSGRGSTIGCSPAIAGPTLHPTTNSEATDVDMEKRLLMRDAMWATIVKSRRTCATIVKLQSTESQKQVSDKAYCTYDAYVSYFIAQFFLLLQEMRRQRRDDFGSGEVNGIEECNLDLRLAQQPWDRLLI</sequence>
<protein>
    <submittedName>
        <fullName evidence="2">AraC family transcriptional regulator</fullName>
    </submittedName>
</protein>
<dbReference type="AlphaFoldDB" id="A0A5A7QD22"/>
<gene>
    <name evidence="2" type="ORF">STAS_20024</name>
</gene>
<comment type="caution">
    <text evidence="2">The sequence shown here is derived from an EMBL/GenBank/DDBJ whole genome shotgun (WGS) entry which is preliminary data.</text>
</comment>
<organism evidence="2 3">
    <name type="scientific">Striga asiatica</name>
    <name type="common">Asiatic witchweed</name>
    <name type="synonym">Buchnera asiatica</name>
    <dbReference type="NCBI Taxonomy" id="4170"/>
    <lineage>
        <taxon>Eukaryota</taxon>
        <taxon>Viridiplantae</taxon>
        <taxon>Streptophyta</taxon>
        <taxon>Embryophyta</taxon>
        <taxon>Tracheophyta</taxon>
        <taxon>Spermatophyta</taxon>
        <taxon>Magnoliopsida</taxon>
        <taxon>eudicotyledons</taxon>
        <taxon>Gunneridae</taxon>
        <taxon>Pentapetalae</taxon>
        <taxon>asterids</taxon>
        <taxon>lamiids</taxon>
        <taxon>Lamiales</taxon>
        <taxon>Orobanchaceae</taxon>
        <taxon>Buchnereae</taxon>
        <taxon>Striga</taxon>
    </lineage>
</organism>
<dbReference type="Proteomes" id="UP000325081">
    <property type="component" value="Unassembled WGS sequence"/>
</dbReference>
<reference evidence="3" key="1">
    <citation type="journal article" date="2019" name="Curr. Biol.">
        <title>Genome Sequence of Striga asiatica Provides Insight into the Evolution of Plant Parasitism.</title>
        <authorList>
            <person name="Yoshida S."/>
            <person name="Kim S."/>
            <person name="Wafula E.K."/>
            <person name="Tanskanen J."/>
            <person name="Kim Y.M."/>
            <person name="Honaas L."/>
            <person name="Yang Z."/>
            <person name="Spallek T."/>
            <person name="Conn C.E."/>
            <person name="Ichihashi Y."/>
            <person name="Cheong K."/>
            <person name="Cui S."/>
            <person name="Der J.P."/>
            <person name="Gundlach H."/>
            <person name="Jiao Y."/>
            <person name="Hori C."/>
            <person name="Ishida J.K."/>
            <person name="Kasahara H."/>
            <person name="Kiba T."/>
            <person name="Kim M.S."/>
            <person name="Koo N."/>
            <person name="Laohavisit A."/>
            <person name="Lee Y.H."/>
            <person name="Lumba S."/>
            <person name="McCourt P."/>
            <person name="Mortimer J.C."/>
            <person name="Mutuku J.M."/>
            <person name="Nomura T."/>
            <person name="Sasaki-Sekimoto Y."/>
            <person name="Seto Y."/>
            <person name="Wang Y."/>
            <person name="Wakatake T."/>
            <person name="Sakakibara H."/>
            <person name="Demura T."/>
            <person name="Yamaguchi S."/>
            <person name="Yoneyama K."/>
            <person name="Manabe R.I."/>
            <person name="Nelson D.C."/>
            <person name="Schulman A.H."/>
            <person name="Timko M.P."/>
            <person name="dePamphilis C.W."/>
            <person name="Choi D."/>
            <person name="Shirasu K."/>
        </authorList>
    </citation>
    <scope>NUCLEOTIDE SEQUENCE [LARGE SCALE GENOMIC DNA]</scope>
    <source>
        <strain evidence="3">cv. UVA1</strain>
    </source>
</reference>
<evidence type="ECO:0000256" key="1">
    <source>
        <dbReference type="SAM" id="MobiDB-lite"/>
    </source>
</evidence>
<proteinExistence type="predicted"/>
<keyword evidence="3" id="KW-1185">Reference proteome</keyword>